<dbReference type="Pfam" id="PF02677">
    <property type="entry name" value="QueH"/>
    <property type="match status" value="1"/>
</dbReference>
<feature type="non-terminal residue" evidence="17">
    <location>
        <position position="1"/>
    </location>
</feature>
<dbReference type="EMBL" id="LGGH01000099">
    <property type="protein sequence ID" value="KUK67441.1"/>
    <property type="molecule type" value="Genomic_DNA"/>
</dbReference>
<comment type="similarity">
    <text evidence="3">Belongs to the QueH family.</text>
</comment>
<gene>
    <name evidence="17" type="ORF">XD86_0764</name>
</gene>
<proteinExistence type="inferred from homology"/>
<evidence type="ECO:0000256" key="15">
    <source>
        <dbReference type="ARBA" id="ARBA00031446"/>
    </source>
</evidence>
<dbReference type="GO" id="GO:0046872">
    <property type="term" value="F:metal ion binding"/>
    <property type="evidence" value="ECO:0007669"/>
    <property type="project" value="UniProtKB-KW"/>
</dbReference>
<keyword evidence="14" id="KW-0676">Redox-active center</keyword>
<evidence type="ECO:0000256" key="5">
    <source>
        <dbReference type="ARBA" id="ARBA00016895"/>
    </source>
</evidence>
<dbReference type="Proteomes" id="UP000054260">
    <property type="component" value="Unassembled WGS sequence"/>
</dbReference>
<comment type="catalytic activity">
    <reaction evidence="16">
        <text>epoxyqueuosine(34) in tRNA + AH2 = queuosine(34) in tRNA + A + H2O</text>
        <dbReference type="Rhea" id="RHEA:32159"/>
        <dbReference type="Rhea" id="RHEA-COMP:18571"/>
        <dbReference type="Rhea" id="RHEA-COMP:18582"/>
        <dbReference type="ChEBI" id="CHEBI:13193"/>
        <dbReference type="ChEBI" id="CHEBI:15377"/>
        <dbReference type="ChEBI" id="CHEBI:17499"/>
        <dbReference type="ChEBI" id="CHEBI:194431"/>
        <dbReference type="ChEBI" id="CHEBI:194443"/>
        <dbReference type="EC" id="1.17.99.6"/>
    </reaction>
</comment>
<dbReference type="EC" id="1.17.99.6" evidence="4"/>
<evidence type="ECO:0000256" key="7">
    <source>
        <dbReference type="ARBA" id="ARBA00022694"/>
    </source>
</evidence>
<dbReference type="UniPathway" id="UPA00392"/>
<keyword evidence="7" id="KW-0819">tRNA processing</keyword>
<evidence type="ECO:0000313" key="17">
    <source>
        <dbReference type="EMBL" id="KUK67441.1"/>
    </source>
</evidence>
<evidence type="ECO:0000256" key="12">
    <source>
        <dbReference type="ARBA" id="ARBA00023014"/>
    </source>
</evidence>
<evidence type="ECO:0000256" key="11">
    <source>
        <dbReference type="ARBA" id="ARBA00023004"/>
    </source>
</evidence>
<comment type="caution">
    <text evidence="17">The sequence shown here is derived from an EMBL/GenBank/DDBJ whole genome shotgun (WGS) entry which is preliminary data.</text>
</comment>
<keyword evidence="11" id="KW-0408">Iron</keyword>
<dbReference type="GO" id="GO:0052693">
    <property type="term" value="F:epoxyqueuosine reductase activity"/>
    <property type="evidence" value="ECO:0007669"/>
    <property type="project" value="UniProtKB-EC"/>
</dbReference>
<comment type="pathway">
    <text evidence="2">tRNA modification; tRNA-queuosine biosynthesis.</text>
</comment>
<dbReference type="PANTHER" id="PTHR36701:SF1">
    <property type="entry name" value="EPOXYQUEUOSINE REDUCTASE QUEH"/>
    <property type="match status" value="1"/>
</dbReference>
<keyword evidence="6" id="KW-0004">4Fe-4S</keyword>
<dbReference type="AlphaFoldDB" id="A0A101GZ91"/>
<dbReference type="GO" id="GO:0008616">
    <property type="term" value="P:tRNA queuosine(34) biosynthetic process"/>
    <property type="evidence" value="ECO:0007669"/>
    <property type="project" value="UniProtKB-UniPathway"/>
</dbReference>
<evidence type="ECO:0000256" key="10">
    <source>
        <dbReference type="ARBA" id="ARBA00023002"/>
    </source>
</evidence>
<evidence type="ECO:0000256" key="14">
    <source>
        <dbReference type="ARBA" id="ARBA00023284"/>
    </source>
</evidence>
<evidence type="ECO:0000256" key="3">
    <source>
        <dbReference type="ARBA" id="ARBA00008207"/>
    </source>
</evidence>
<dbReference type="GO" id="GO:0051539">
    <property type="term" value="F:4 iron, 4 sulfur cluster binding"/>
    <property type="evidence" value="ECO:0007669"/>
    <property type="project" value="UniProtKB-KW"/>
</dbReference>
<name>A0A101GZ91_9BACT</name>
<organism evidence="17 18">
    <name type="scientific">Mesotoga infera</name>
    <dbReference type="NCBI Taxonomy" id="1236046"/>
    <lineage>
        <taxon>Bacteria</taxon>
        <taxon>Thermotogati</taxon>
        <taxon>Thermotogota</taxon>
        <taxon>Thermotogae</taxon>
        <taxon>Kosmotogales</taxon>
        <taxon>Kosmotogaceae</taxon>
        <taxon>Mesotoga</taxon>
    </lineage>
</organism>
<evidence type="ECO:0000256" key="16">
    <source>
        <dbReference type="ARBA" id="ARBA00047415"/>
    </source>
</evidence>
<protein>
    <recommendedName>
        <fullName evidence="5">Epoxyqueuosine reductase QueH</fullName>
        <ecNumber evidence="4">1.17.99.6</ecNumber>
    </recommendedName>
    <alternativeName>
        <fullName evidence="15">Queuosine biosynthesis protein QueH</fullName>
    </alternativeName>
</protein>
<evidence type="ECO:0000256" key="13">
    <source>
        <dbReference type="ARBA" id="ARBA00023157"/>
    </source>
</evidence>
<evidence type="ECO:0000256" key="4">
    <source>
        <dbReference type="ARBA" id="ARBA00012622"/>
    </source>
</evidence>
<evidence type="ECO:0000256" key="6">
    <source>
        <dbReference type="ARBA" id="ARBA00022485"/>
    </source>
</evidence>
<keyword evidence="8" id="KW-0479">Metal-binding</keyword>
<sequence>VLNLLHVCCAPDLVSTVVKREELTQSELFFYNPNIFSGEEFLRRYDALRKVCEKMALDLPEQDHFPEDFSDILDSFGTEHEGGTRCTKCIELRLRKTACLAKSIGASSFTTTLLASPRKSIAQITLIGDKLAAEFDIEFISGNFRAERDKSRDLLKGVYRQNYCGCLPSKNEAIRNREINDLRDRERLDKDFKRFVDLWNFRGNVIPRSRIHLEEISDLKRIIAIVKPSALFDDIRDPELEDRRWLKTGSYNCRIIREKE</sequence>
<dbReference type="PATRIC" id="fig|1236046.6.peg.898"/>
<dbReference type="PANTHER" id="PTHR36701">
    <property type="entry name" value="EPOXYQUEUOSINE REDUCTASE QUEH"/>
    <property type="match status" value="1"/>
</dbReference>
<evidence type="ECO:0000313" key="18">
    <source>
        <dbReference type="Proteomes" id="UP000054260"/>
    </source>
</evidence>
<keyword evidence="10" id="KW-0560">Oxidoreductase</keyword>
<dbReference type="InterPro" id="IPR003828">
    <property type="entry name" value="QueH"/>
</dbReference>
<reference evidence="18" key="1">
    <citation type="journal article" date="2015" name="MBio">
        <title>Genome-Resolved Metagenomic Analysis Reveals Roles for Candidate Phyla and Other Microbial Community Members in Biogeochemical Transformations in Oil Reservoirs.</title>
        <authorList>
            <person name="Hu P."/>
            <person name="Tom L."/>
            <person name="Singh A."/>
            <person name="Thomas B.C."/>
            <person name="Baker B.J."/>
            <person name="Piceno Y.M."/>
            <person name="Andersen G.L."/>
            <person name="Banfield J.F."/>
        </authorList>
    </citation>
    <scope>NUCLEOTIDE SEQUENCE [LARGE SCALE GENOMIC DNA]</scope>
</reference>
<evidence type="ECO:0000256" key="2">
    <source>
        <dbReference type="ARBA" id="ARBA00004691"/>
    </source>
</evidence>
<keyword evidence="9" id="KW-0671">Queuosine biosynthesis</keyword>
<keyword evidence="12" id="KW-0411">Iron-sulfur</keyword>
<keyword evidence="13" id="KW-1015">Disulfide bond</keyword>
<accession>A0A101GZ91</accession>
<evidence type="ECO:0000256" key="1">
    <source>
        <dbReference type="ARBA" id="ARBA00002268"/>
    </source>
</evidence>
<comment type="function">
    <text evidence="1">Catalyzes the conversion of epoxyqueuosine (oQ) to queuosine (Q), which is a hypermodified base found in the wobble positions of tRNA(Asp), tRNA(Asn), tRNA(His) and tRNA(Tyr).</text>
</comment>
<evidence type="ECO:0000256" key="9">
    <source>
        <dbReference type="ARBA" id="ARBA00022785"/>
    </source>
</evidence>
<evidence type="ECO:0000256" key="8">
    <source>
        <dbReference type="ARBA" id="ARBA00022723"/>
    </source>
</evidence>